<dbReference type="Proteomes" id="UP000267096">
    <property type="component" value="Unassembled WGS sequence"/>
</dbReference>
<evidence type="ECO:0000256" key="5">
    <source>
        <dbReference type="PROSITE-ProRule" id="PRU00201"/>
    </source>
</evidence>
<dbReference type="GO" id="GO:0003700">
    <property type="term" value="F:DNA-binding transcription factor activity"/>
    <property type="evidence" value="ECO:0007669"/>
    <property type="project" value="InterPro"/>
</dbReference>
<dbReference type="EMBL" id="UYRR01031318">
    <property type="protein sequence ID" value="VDK48987.1"/>
    <property type="molecule type" value="Genomic_DNA"/>
</dbReference>
<reference evidence="10" key="1">
    <citation type="submission" date="2017-02" db="UniProtKB">
        <authorList>
            <consortium name="WormBaseParasite"/>
        </authorList>
    </citation>
    <scope>IDENTIFICATION</scope>
</reference>
<feature type="compositionally biased region" description="Polar residues" evidence="6">
    <location>
        <begin position="27"/>
        <end position="51"/>
    </location>
</feature>
<dbReference type="InterPro" id="IPR008967">
    <property type="entry name" value="p53-like_TF_DNA-bd_sf"/>
</dbReference>
<name>A0A0M3JYZ4_ANISI</name>
<gene>
    <name evidence="8" type="ORF">ASIM_LOCUS13120</name>
</gene>
<evidence type="ECO:0000256" key="4">
    <source>
        <dbReference type="ARBA" id="ARBA00023242"/>
    </source>
</evidence>
<comment type="caution">
    <text evidence="5">Lacks conserved residue(s) required for the propagation of feature annotation.</text>
</comment>
<evidence type="ECO:0000313" key="10">
    <source>
        <dbReference type="WBParaSite" id="ASIM_0001369201-mRNA-1"/>
    </source>
</evidence>
<dbReference type="PROSITE" id="PS50252">
    <property type="entry name" value="TBOX_3"/>
    <property type="match status" value="1"/>
</dbReference>
<feature type="region of interest" description="Disordered" evidence="6">
    <location>
        <begin position="27"/>
        <end position="66"/>
    </location>
</feature>
<feature type="domain" description="T-box" evidence="7">
    <location>
        <begin position="78"/>
        <end position="101"/>
    </location>
</feature>
<sequence length="115" mass="13328">MSKRFSIDYLIGDTVFKQPLTNDDHQATLTETSSPQHQTGQQCAKSDASNENCKKRKHSDESPVDEYHEALQNVRLRLEGATLWNKFHSFGTEMIVTKTGRFVHFLKLRLFDVWN</sequence>
<keyword evidence="2 5" id="KW-0238">DNA-binding</keyword>
<keyword evidence="1" id="KW-0805">Transcription regulation</keyword>
<evidence type="ECO:0000313" key="9">
    <source>
        <dbReference type="Proteomes" id="UP000267096"/>
    </source>
</evidence>
<evidence type="ECO:0000256" key="3">
    <source>
        <dbReference type="ARBA" id="ARBA00023163"/>
    </source>
</evidence>
<dbReference type="OrthoDB" id="7442607at2759"/>
<evidence type="ECO:0000256" key="1">
    <source>
        <dbReference type="ARBA" id="ARBA00023015"/>
    </source>
</evidence>
<evidence type="ECO:0000259" key="7">
    <source>
        <dbReference type="PROSITE" id="PS50252"/>
    </source>
</evidence>
<proteinExistence type="predicted"/>
<evidence type="ECO:0000256" key="6">
    <source>
        <dbReference type="SAM" id="MobiDB-lite"/>
    </source>
</evidence>
<accession>A0A0M3JYZ4</accession>
<keyword evidence="4 5" id="KW-0539">Nucleus</keyword>
<organism evidence="10">
    <name type="scientific">Anisakis simplex</name>
    <name type="common">Herring worm</name>
    <dbReference type="NCBI Taxonomy" id="6269"/>
    <lineage>
        <taxon>Eukaryota</taxon>
        <taxon>Metazoa</taxon>
        <taxon>Ecdysozoa</taxon>
        <taxon>Nematoda</taxon>
        <taxon>Chromadorea</taxon>
        <taxon>Rhabditida</taxon>
        <taxon>Spirurina</taxon>
        <taxon>Ascaridomorpha</taxon>
        <taxon>Ascaridoidea</taxon>
        <taxon>Anisakidae</taxon>
        <taxon>Anisakis</taxon>
        <taxon>Anisakis simplex complex</taxon>
    </lineage>
</organism>
<comment type="subcellular location">
    <subcellularLocation>
        <location evidence="5">Nucleus</location>
    </subcellularLocation>
</comment>
<protein>
    <submittedName>
        <fullName evidence="10">T-box domain-containing protein</fullName>
    </submittedName>
</protein>
<dbReference type="Gene3D" id="2.60.40.820">
    <property type="entry name" value="Transcription factor, T-box"/>
    <property type="match status" value="1"/>
</dbReference>
<dbReference type="Pfam" id="PF00907">
    <property type="entry name" value="T-box"/>
    <property type="match status" value="1"/>
</dbReference>
<dbReference type="GO" id="GO:0005634">
    <property type="term" value="C:nucleus"/>
    <property type="evidence" value="ECO:0007669"/>
    <property type="project" value="UniProtKB-SubCell"/>
</dbReference>
<evidence type="ECO:0000256" key="2">
    <source>
        <dbReference type="ARBA" id="ARBA00023125"/>
    </source>
</evidence>
<reference evidence="8 9" key="2">
    <citation type="submission" date="2018-11" db="EMBL/GenBank/DDBJ databases">
        <authorList>
            <consortium name="Pathogen Informatics"/>
        </authorList>
    </citation>
    <scope>NUCLEOTIDE SEQUENCE [LARGE SCALE GENOMIC DNA]</scope>
</reference>
<dbReference type="InterPro" id="IPR046360">
    <property type="entry name" value="T-box_DNA-bd"/>
</dbReference>
<dbReference type="GO" id="GO:0045893">
    <property type="term" value="P:positive regulation of DNA-templated transcription"/>
    <property type="evidence" value="ECO:0007669"/>
    <property type="project" value="InterPro"/>
</dbReference>
<dbReference type="SUPFAM" id="SSF49417">
    <property type="entry name" value="p53-like transcription factors"/>
    <property type="match status" value="1"/>
</dbReference>
<keyword evidence="3" id="KW-0804">Transcription</keyword>
<dbReference type="InterPro" id="IPR036960">
    <property type="entry name" value="T-box_sf"/>
</dbReference>
<evidence type="ECO:0000313" key="8">
    <source>
        <dbReference type="EMBL" id="VDK48987.1"/>
    </source>
</evidence>
<dbReference type="GO" id="GO:0003677">
    <property type="term" value="F:DNA binding"/>
    <property type="evidence" value="ECO:0007669"/>
    <property type="project" value="UniProtKB-UniRule"/>
</dbReference>
<dbReference type="WBParaSite" id="ASIM_0001369201-mRNA-1">
    <property type="protein sequence ID" value="ASIM_0001369201-mRNA-1"/>
    <property type="gene ID" value="ASIM_0001369201"/>
</dbReference>
<keyword evidence="9" id="KW-1185">Reference proteome</keyword>
<dbReference type="AlphaFoldDB" id="A0A0M3JYZ4"/>